<keyword evidence="7" id="KW-1133">Transmembrane helix</keyword>
<dbReference type="EC" id="2.7.13.3" evidence="2"/>
<dbReference type="SUPFAM" id="SSF47384">
    <property type="entry name" value="Homodimeric domain of signal transducing histidine kinase"/>
    <property type="match status" value="1"/>
</dbReference>
<dbReference type="RefSeq" id="WP_008318883.1">
    <property type="nucleotide sequence ID" value="NZ_AOLN01000007.1"/>
</dbReference>
<dbReference type="InterPro" id="IPR050980">
    <property type="entry name" value="2C_sensor_his_kinase"/>
</dbReference>
<dbReference type="GO" id="GO:0000155">
    <property type="term" value="F:phosphorelay sensor kinase activity"/>
    <property type="evidence" value="ECO:0007669"/>
    <property type="project" value="InterPro"/>
</dbReference>
<keyword evidence="7" id="KW-0812">Transmembrane</keyword>
<dbReference type="PATRIC" id="fig|662479.7.peg.1049"/>
<dbReference type="CDD" id="cd00075">
    <property type="entry name" value="HATPase"/>
    <property type="match status" value="1"/>
</dbReference>
<evidence type="ECO:0000313" key="10">
    <source>
        <dbReference type="Proteomes" id="UP000011550"/>
    </source>
</evidence>
<accession>M0IKG7</accession>
<reference evidence="9 10" key="1">
    <citation type="journal article" date="2014" name="PLoS Genet.">
        <title>Phylogenetically driven sequencing of extremely halophilic archaea reveals strategies for static and dynamic osmo-response.</title>
        <authorList>
            <person name="Becker E.A."/>
            <person name="Seitzer P.M."/>
            <person name="Tritt A."/>
            <person name="Larsen D."/>
            <person name="Krusor M."/>
            <person name="Yao A.I."/>
            <person name="Wu D."/>
            <person name="Madern D."/>
            <person name="Eisen J.A."/>
            <person name="Darling A.E."/>
            <person name="Facciotti M.T."/>
        </authorList>
    </citation>
    <scope>NUCLEOTIDE SEQUENCE [LARGE SCALE GENOMIC DNA]</scope>
    <source>
        <strain evidence="9 10">ATCC BAA-1512</strain>
    </source>
</reference>
<keyword evidence="10" id="KW-1185">Reference proteome</keyword>
<dbReference type="EMBL" id="AOLN01000007">
    <property type="protein sequence ID" value="ELZ96502.1"/>
    <property type="molecule type" value="Genomic_DNA"/>
</dbReference>
<keyword evidence="4" id="KW-0547">Nucleotide-binding</keyword>
<dbReference type="InterPro" id="IPR005467">
    <property type="entry name" value="His_kinase_dom"/>
</dbReference>
<organism evidence="9 10">
    <name type="scientific">Haloferax mucosum ATCC BAA-1512</name>
    <dbReference type="NCBI Taxonomy" id="662479"/>
    <lineage>
        <taxon>Archaea</taxon>
        <taxon>Methanobacteriati</taxon>
        <taxon>Methanobacteriota</taxon>
        <taxon>Stenosarchaea group</taxon>
        <taxon>Halobacteria</taxon>
        <taxon>Halobacteriales</taxon>
        <taxon>Haloferacaceae</taxon>
        <taxon>Haloferax</taxon>
    </lineage>
</organism>
<evidence type="ECO:0000256" key="7">
    <source>
        <dbReference type="SAM" id="Phobius"/>
    </source>
</evidence>
<keyword evidence="5 9" id="KW-0418">Kinase</keyword>
<dbReference type="AlphaFoldDB" id="M0IKG7"/>
<dbReference type="InterPro" id="IPR036097">
    <property type="entry name" value="HisK_dim/P_sf"/>
</dbReference>
<dbReference type="STRING" id="662479.C440_05123"/>
<dbReference type="Gene3D" id="3.30.565.10">
    <property type="entry name" value="Histidine kinase-like ATPase, C-terminal domain"/>
    <property type="match status" value="1"/>
</dbReference>
<dbReference type="Gene3D" id="1.10.287.130">
    <property type="match status" value="1"/>
</dbReference>
<evidence type="ECO:0000313" key="9">
    <source>
        <dbReference type="EMBL" id="ELZ96502.1"/>
    </source>
</evidence>
<dbReference type="InterPro" id="IPR036890">
    <property type="entry name" value="HATPase_C_sf"/>
</dbReference>
<evidence type="ECO:0000256" key="1">
    <source>
        <dbReference type="ARBA" id="ARBA00000085"/>
    </source>
</evidence>
<dbReference type="SMART" id="SM00387">
    <property type="entry name" value="HATPase_c"/>
    <property type="match status" value="1"/>
</dbReference>
<proteinExistence type="predicted"/>
<dbReference type="PROSITE" id="PS50109">
    <property type="entry name" value="HIS_KIN"/>
    <property type="match status" value="1"/>
</dbReference>
<name>M0IKG7_9EURY</name>
<feature type="transmembrane region" description="Helical" evidence="7">
    <location>
        <begin position="32"/>
        <end position="49"/>
    </location>
</feature>
<sequence>MALIYAAFGFLWVATSDWVVAQLPNRLLLQTFKGWFFVAFSAGLVYVLVGRSRSELHRTTEQLESTLTHTSVLHRILRHDIRNACTSILGYAELVEPRSDSPEGVNPTDAIRARANRLVEVSDEVALLRSVELAEGTAVQINLSCAVADAVEDIEMEHDDVSVSVDSPAELVVEAHPALPRSIMELLENAAVHSGDDVTSIAVTVQELPETARVAILDDGPGMPGAEREALASGSETQLNHTSGVGLWLVRAIVDASGGSLTIETGEHSGTAVTISLPRSS</sequence>
<keyword evidence="3" id="KW-0808">Transferase</keyword>
<evidence type="ECO:0000256" key="3">
    <source>
        <dbReference type="ARBA" id="ARBA00022679"/>
    </source>
</evidence>
<evidence type="ECO:0000256" key="2">
    <source>
        <dbReference type="ARBA" id="ARBA00012438"/>
    </source>
</evidence>
<protein>
    <recommendedName>
        <fullName evidence="2">histidine kinase</fullName>
        <ecNumber evidence="2">2.7.13.3</ecNumber>
    </recommendedName>
</protein>
<dbReference type="SUPFAM" id="SSF55874">
    <property type="entry name" value="ATPase domain of HSP90 chaperone/DNA topoisomerase II/histidine kinase"/>
    <property type="match status" value="1"/>
</dbReference>
<evidence type="ECO:0000256" key="6">
    <source>
        <dbReference type="ARBA" id="ARBA00022840"/>
    </source>
</evidence>
<comment type="caution">
    <text evidence="9">The sequence shown here is derived from an EMBL/GenBank/DDBJ whole genome shotgun (WGS) entry which is preliminary data.</text>
</comment>
<dbReference type="PANTHER" id="PTHR44936:SF10">
    <property type="entry name" value="SENSOR PROTEIN RSTB"/>
    <property type="match status" value="1"/>
</dbReference>
<dbReference type="GO" id="GO:0005524">
    <property type="term" value="F:ATP binding"/>
    <property type="evidence" value="ECO:0007669"/>
    <property type="project" value="UniProtKB-KW"/>
</dbReference>
<comment type="catalytic activity">
    <reaction evidence="1">
        <text>ATP + protein L-histidine = ADP + protein N-phospho-L-histidine.</text>
        <dbReference type="EC" id="2.7.13.3"/>
    </reaction>
</comment>
<dbReference type="PRINTS" id="PR00344">
    <property type="entry name" value="BCTRLSENSOR"/>
</dbReference>
<gene>
    <name evidence="9" type="ORF">C440_05123</name>
</gene>
<evidence type="ECO:0000256" key="4">
    <source>
        <dbReference type="ARBA" id="ARBA00022741"/>
    </source>
</evidence>
<keyword evidence="6" id="KW-0067">ATP-binding</keyword>
<keyword evidence="7" id="KW-0472">Membrane</keyword>
<dbReference type="Pfam" id="PF02518">
    <property type="entry name" value="HATPase_c"/>
    <property type="match status" value="1"/>
</dbReference>
<dbReference type="OrthoDB" id="342253at2157"/>
<feature type="domain" description="Histidine kinase" evidence="8">
    <location>
        <begin position="76"/>
        <end position="281"/>
    </location>
</feature>
<dbReference type="PANTHER" id="PTHR44936">
    <property type="entry name" value="SENSOR PROTEIN CREC"/>
    <property type="match status" value="1"/>
</dbReference>
<dbReference type="InterPro" id="IPR003594">
    <property type="entry name" value="HATPase_dom"/>
</dbReference>
<dbReference type="Proteomes" id="UP000011550">
    <property type="component" value="Unassembled WGS sequence"/>
</dbReference>
<evidence type="ECO:0000259" key="8">
    <source>
        <dbReference type="PROSITE" id="PS50109"/>
    </source>
</evidence>
<dbReference type="InterPro" id="IPR004358">
    <property type="entry name" value="Sig_transdc_His_kin-like_C"/>
</dbReference>
<evidence type="ECO:0000256" key="5">
    <source>
        <dbReference type="ARBA" id="ARBA00022777"/>
    </source>
</evidence>